<dbReference type="EMBL" id="MKIN01000027">
    <property type="protein sequence ID" value="OLP47730.1"/>
    <property type="molecule type" value="Genomic_DNA"/>
</dbReference>
<dbReference type="InterPro" id="IPR003594">
    <property type="entry name" value="HATPase_dom"/>
</dbReference>
<feature type="region of interest" description="Disordered" evidence="6">
    <location>
        <begin position="517"/>
        <end position="545"/>
    </location>
</feature>
<dbReference type="STRING" id="887144.BJF91_04970"/>
<dbReference type="InterPro" id="IPR005467">
    <property type="entry name" value="His_kinase_dom"/>
</dbReference>
<dbReference type="Gene3D" id="3.30.565.10">
    <property type="entry name" value="Histidine kinase-like ATPase, C-terminal domain"/>
    <property type="match status" value="1"/>
</dbReference>
<evidence type="ECO:0000313" key="10">
    <source>
        <dbReference type="EMBL" id="OLP47730.1"/>
    </source>
</evidence>
<dbReference type="EMBL" id="JACIED010000002">
    <property type="protein sequence ID" value="MBB4007276.1"/>
    <property type="molecule type" value="Genomic_DNA"/>
</dbReference>
<keyword evidence="7" id="KW-0812">Transmembrane</keyword>
<keyword evidence="7" id="KW-0472">Membrane</keyword>
<dbReference type="PROSITE" id="PS50109">
    <property type="entry name" value="HIS_KIN"/>
    <property type="match status" value="1"/>
</dbReference>
<dbReference type="AlphaFoldDB" id="A0A1Q8ZZX7"/>
<organism evidence="10 11">
    <name type="scientific">Allorhizobium taibaishanense</name>
    <dbReference type="NCBI Taxonomy" id="887144"/>
    <lineage>
        <taxon>Bacteria</taxon>
        <taxon>Pseudomonadati</taxon>
        <taxon>Pseudomonadota</taxon>
        <taxon>Alphaproteobacteria</taxon>
        <taxon>Hyphomicrobiales</taxon>
        <taxon>Rhizobiaceae</taxon>
        <taxon>Rhizobium/Agrobacterium group</taxon>
        <taxon>Allorhizobium</taxon>
    </lineage>
</organism>
<proteinExistence type="predicted"/>
<feature type="transmembrane region" description="Helical" evidence="7">
    <location>
        <begin position="68"/>
        <end position="90"/>
    </location>
</feature>
<accession>A0A1Q8ZZX7</accession>
<evidence type="ECO:0000256" key="5">
    <source>
        <dbReference type="ARBA" id="ARBA00022777"/>
    </source>
</evidence>
<dbReference type="RefSeq" id="WP_075616906.1">
    <property type="nucleotide sequence ID" value="NZ_JACIED010000002.1"/>
</dbReference>
<dbReference type="PANTHER" id="PTHR43047:SF63">
    <property type="entry name" value="HISTIDINE KINASE"/>
    <property type="match status" value="1"/>
</dbReference>
<dbReference type="SMART" id="SM00387">
    <property type="entry name" value="HATPase_c"/>
    <property type="match status" value="1"/>
</dbReference>
<comment type="caution">
    <text evidence="10">The sequence shown here is derived from an EMBL/GenBank/DDBJ whole genome shotgun (WGS) entry which is preliminary data.</text>
</comment>
<evidence type="ECO:0000313" key="9">
    <source>
        <dbReference type="EMBL" id="MBB4007276.1"/>
    </source>
</evidence>
<dbReference type="PRINTS" id="PR00344">
    <property type="entry name" value="BCTRLSENSOR"/>
</dbReference>
<dbReference type="Pfam" id="PF02518">
    <property type="entry name" value="HATPase_c"/>
    <property type="match status" value="1"/>
</dbReference>
<evidence type="ECO:0000256" key="1">
    <source>
        <dbReference type="ARBA" id="ARBA00000085"/>
    </source>
</evidence>
<dbReference type="Pfam" id="PF00512">
    <property type="entry name" value="HisKA"/>
    <property type="match status" value="1"/>
</dbReference>
<dbReference type="Gene3D" id="1.10.287.130">
    <property type="match status" value="1"/>
</dbReference>
<keyword evidence="7" id="KW-1133">Transmembrane helix</keyword>
<dbReference type="CDD" id="cd00082">
    <property type="entry name" value="HisKA"/>
    <property type="match status" value="1"/>
</dbReference>
<dbReference type="InterPro" id="IPR036097">
    <property type="entry name" value="HisK_dim/P_sf"/>
</dbReference>
<keyword evidence="3" id="KW-0597">Phosphoprotein</keyword>
<feature type="compositionally biased region" description="Basic and acidic residues" evidence="6">
    <location>
        <begin position="517"/>
        <end position="529"/>
    </location>
</feature>
<name>A0A1Q8ZZX7_9HYPH</name>
<dbReference type="FunFam" id="3.30.565.10:FF:000006">
    <property type="entry name" value="Sensor histidine kinase WalK"/>
    <property type="match status" value="1"/>
</dbReference>
<evidence type="ECO:0000256" key="6">
    <source>
        <dbReference type="SAM" id="MobiDB-lite"/>
    </source>
</evidence>
<feature type="transmembrane region" description="Helical" evidence="7">
    <location>
        <begin position="42"/>
        <end position="62"/>
    </location>
</feature>
<comment type="catalytic activity">
    <reaction evidence="1">
        <text>ATP + protein L-histidine = ADP + protein N-phospho-L-histidine.</text>
        <dbReference type="EC" id="2.7.13.3"/>
    </reaction>
</comment>
<dbReference type="SUPFAM" id="SSF47384">
    <property type="entry name" value="Homodimeric domain of signal transducing histidine kinase"/>
    <property type="match status" value="1"/>
</dbReference>
<keyword evidence="5 10" id="KW-0418">Kinase</keyword>
<evidence type="ECO:0000256" key="4">
    <source>
        <dbReference type="ARBA" id="ARBA00022679"/>
    </source>
</evidence>
<evidence type="ECO:0000313" key="11">
    <source>
        <dbReference type="Proteomes" id="UP000185598"/>
    </source>
</evidence>
<evidence type="ECO:0000256" key="3">
    <source>
        <dbReference type="ARBA" id="ARBA00022553"/>
    </source>
</evidence>
<dbReference type="InterPro" id="IPR004358">
    <property type="entry name" value="Sig_transdc_His_kin-like_C"/>
</dbReference>
<dbReference type="InterPro" id="IPR003661">
    <property type="entry name" value="HisK_dim/P_dom"/>
</dbReference>
<evidence type="ECO:0000313" key="12">
    <source>
        <dbReference type="Proteomes" id="UP000544107"/>
    </source>
</evidence>
<sequence>MLVLRKIADRAKALLDEAVTLVVARLGTEVAPTRAELSAARWVMLACLPALVLVPLGLSALLGPALALPLGVAMVAGLFLMSLVVALWFARLSSRQPTARVVLDAGGPDLSLFPGLVMVLDGQSRVESLGGRDARAFLPFLRNPLGRTFIDQVHVTDRIAFVRAFDALRQGDEVARVELRLARPMGDEAGEDADGGKLITVLLDMAARRDERGALSGLFVQMLDGRAQQALTDRVAVLEADLQSANEAKSRFLAAVSHELRTPLNAILGFSDILMGDYCGKLEDERHRDYVRLIRQSGGHLLSVVNTMLDMCRIEAGRYELLVEPFPLAEAIEDCEAMLTLQARDKGVKLTSRIGRDIGELTADPRALRQILINLVGNAIKFTESGGVVTVDAARFGKDVVICVSDTGIGIAPDRIRLLGQPFVQVDSDYNRQFDGVGLGLSLVKGLVALHGGTFTLTSHEGEGTVVSITLPADGSGIARLQATGESRHIEFPPRLPVMERPALEKAVMEKPVVDRAAADKAETDKINADRVSVSGQEAGRQKQA</sequence>
<dbReference type="Proteomes" id="UP000185598">
    <property type="component" value="Unassembled WGS sequence"/>
</dbReference>
<dbReference type="SMART" id="SM00388">
    <property type="entry name" value="HisKA"/>
    <property type="match status" value="1"/>
</dbReference>
<reference evidence="9 12" key="2">
    <citation type="submission" date="2020-08" db="EMBL/GenBank/DDBJ databases">
        <title>Genomic Encyclopedia of Type Strains, Phase IV (KMG-IV): sequencing the most valuable type-strain genomes for metagenomic binning, comparative biology and taxonomic classification.</title>
        <authorList>
            <person name="Goeker M."/>
        </authorList>
    </citation>
    <scope>NUCLEOTIDE SEQUENCE [LARGE SCALE GENOMIC DNA]</scope>
    <source>
        <strain evidence="9 12">DSM 100021</strain>
    </source>
</reference>
<dbReference type="PANTHER" id="PTHR43047">
    <property type="entry name" value="TWO-COMPONENT HISTIDINE PROTEIN KINASE"/>
    <property type="match status" value="1"/>
</dbReference>
<dbReference type="InterPro" id="IPR036890">
    <property type="entry name" value="HATPase_C_sf"/>
</dbReference>
<dbReference type="GO" id="GO:0005886">
    <property type="term" value="C:plasma membrane"/>
    <property type="evidence" value="ECO:0007669"/>
    <property type="project" value="TreeGrafter"/>
</dbReference>
<keyword evidence="11" id="KW-1185">Reference proteome</keyword>
<evidence type="ECO:0000256" key="2">
    <source>
        <dbReference type="ARBA" id="ARBA00012438"/>
    </source>
</evidence>
<evidence type="ECO:0000259" key="8">
    <source>
        <dbReference type="PROSITE" id="PS50109"/>
    </source>
</evidence>
<gene>
    <name evidence="10" type="ORF">BJF91_04970</name>
    <name evidence="9" type="ORF">GGQ71_001539</name>
</gene>
<dbReference type="GO" id="GO:0009927">
    <property type="term" value="F:histidine phosphotransfer kinase activity"/>
    <property type="evidence" value="ECO:0007669"/>
    <property type="project" value="TreeGrafter"/>
</dbReference>
<evidence type="ECO:0000256" key="7">
    <source>
        <dbReference type="SAM" id="Phobius"/>
    </source>
</evidence>
<dbReference type="CDD" id="cd16922">
    <property type="entry name" value="HATPase_EvgS-ArcB-TorS-like"/>
    <property type="match status" value="1"/>
</dbReference>
<dbReference type="Proteomes" id="UP000544107">
    <property type="component" value="Unassembled WGS sequence"/>
</dbReference>
<dbReference type="GO" id="GO:0000155">
    <property type="term" value="F:phosphorelay sensor kinase activity"/>
    <property type="evidence" value="ECO:0007669"/>
    <property type="project" value="InterPro"/>
</dbReference>
<protein>
    <recommendedName>
        <fullName evidence="2">histidine kinase</fullName>
        <ecNumber evidence="2">2.7.13.3</ecNumber>
    </recommendedName>
</protein>
<feature type="domain" description="Histidine kinase" evidence="8">
    <location>
        <begin position="255"/>
        <end position="475"/>
    </location>
</feature>
<dbReference type="SUPFAM" id="SSF55874">
    <property type="entry name" value="ATPase domain of HSP90 chaperone/DNA topoisomerase II/histidine kinase"/>
    <property type="match status" value="1"/>
</dbReference>
<keyword evidence="4 9" id="KW-0808">Transferase</keyword>
<dbReference type="EC" id="2.7.13.3" evidence="2"/>
<dbReference type="OrthoDB" id="9801651at2"/>
<reference evidence="10 11" key="1">
    <citation type="submission" date="2016-09" db="EMBL/GenBank/DDBJ databases">
        <title>Rhizobium oryziradicis sp. nov., isolated from the root of rice.</title>
        <authorList>
            <person name="Zhao J."/>
            <person name="Zhang X."/>
        </authorList>
    </citation>
    <scope>NUCLEOTIDE SEQUENCE [LARGE SCALE GENOMIC DNA]</scope>
    <source>
        <strain evidence="10 11">14971</strain>
    </source>
</reference>